<sequence length="604" mass="66470">MSYNNAEFDVVFAGGGAAACYIAGRLAAADPSLKILLVEAGPHTENGLTHIQPAQYLSHMMPGSKTMKFVVTKTSEHLGGRPLAVPAGQCVGGGSSVNFTLFNRASASEYDDWETKYNNPGWGSKDLIPLLIKSEGFQIEHDKENYGSAGPIKVSYGGYFGRVSQDFLDLAAKYDKDRRITSSGSGLFPANAYGRWPKWISSAGRRSDVPHQLIYPTERHPNLRFLTEHLVKRVIIQDGRAVGLECIANPQYNTDASPETIKVYAKKWVIISAGSLGSPLILERSGIGASSVLKQNGVQQLVDLPGVGERYHDHQLVAGVYRTSEEYDTMDALMRGDTEEREKWHAQWLKDGTGMMATNGIEAAAKIRPVSDEEVRSIGPEFEKKWKSHYADHPDRTVIWFGSSNFCFGQFLTAPKGKYYGTGYFLNHPSSLGRIHIASGEDPLAPPDFDCGFMEHEDDMELHVWGYKRSREFARRMACYRGEFPSGQPSFDPSSAAAVNEDPTITPVDAPRIQYTKDDDEAIRAFVRRNVTTSWHSLGTCAMMPREQGGVVDPQLNVYEVAGLKVADLSIAPSNVGANTYSTVCAISEKAAIILAEDLNIQYT</sequence>
<dbReference type="GO" id="GO:0016614">
    <property type="term" value="F:oxidoreductase activity, acting on CH-OH group of donors"/>
    <property type="evidence" value="ECO:0007669"/>
    <property type="project" value="InterPro"/>
</dbReference>
<dbReference type="Pfam" id="PF00732">
    <property type="entry name" value="GMC_oxred_N"/>
    <property type="match status" value="1"/>
</dbReference>
<feature type="binding site" evidence="3">
    <location>
        <position position="231"/>
    </location>
    <ligand>
        <name>FAD</name>
        <dbReference type="ChEBI" id="CHEBI:57692"/>
    </ligand>
</feature>
<comment type="caution">
    <text evidence="5">The sequence shown here is derived from an EMBL/GenBank/DDBJ whole genome shotgun (WGS) entry which is preliminary data.</text>
</comment>
<dbReference type="InterPro" id="IPR036188">
    <property type="entry name" value="FAD/NAD-bd_sf"/>
</dbReference>
<evidence type="ECO:0000259" key="4">
    <source>
        <dbReference type="PROSITE" id="PS00624"/>
    </source>
</evidence>
<keyword evidence="3" id="KW-0285">Flavoprotein</keyword>
<dbReference type="InterPro" id="IPR012132">
    <property type="entry name" value="GMC_OxRdtase"/>
</dbReference>
<dbReference type="PIRSF" id="PIRSF000137">
    <property type="entry name" value="Alcohol_oxidase"/>
    <property type="match status" value="1"/>
</dbReference>
<dbReference type="Pfam" id="PF05199">
    <property type="entry name" value="GMC_oxred_C"/>
    <property type="match status" value="1"/>
</dbReference>
<reference evidence="5 6" key="1">
    <citation type="submission" date="2018-11" db="EMBL/GenBank/DDBJ databases">
        <title>Genome assembly of Steccherinum ochraceum LE-BIN_3174, the white-rot fungus of the Steccherinaceae family (The Residual Polyporoid clade, Polyporales, Basidiomycota).</title>
        <authorList>
            <person name="Fedorova T.V."/>
            <person name="Glazunova O.A."/>
            <person name="Landesman E.O."/>
            <person name="Moiseenko K.V."/>
            <person name="Psurtseva N.V."/>
            <person name="Savinova O.S."/>
            <person name="Shakhova N.V."/>
            <person name="Tyazhelova T.V."/>
            <person name="Vasina D.V."/>
        </authorList>
    </citation>
    <scope>NUCLEOTIDE SEQUENCE [LARGE SCALE GENOMIC DNA]</scope>
    <source>
        <strain evidence="5 6">LE-BIN_3174</strain>
    </source>
</reference>
<evidence type="ECO:0000256" key="1">
    <source>
        <dbReference type="ARBA" id="ARBA00001974"/>
    </source>
</evidence>
<evidence type="ECO:0000256" key="3">
    <source>
        <dbReference type="PIRSR" id="PIRSR000137-2"/>
    </source>
</evidence>
<evidence type="ECO:0000313" key="5">
    <source>
        <dbReference type="EMBL" id="TCD66632.1"/>
    </source>
</evidence>
<dbReference type="GO" id="GO:0050660">
    <property type="term" value="F:flavin adenine dinucleotide binding"/>
    <property type="evidence" value="ECO:0007669"/>
    <property type="project" value="InterPro"/>
</dbReference>
<dbReference type="SUPFAM" id="SSF54373">
    <property type="entry name" value="FAD-linked reductases, C-terminal domain"/>
    <property type="match status" value="1"/>
</dbReference>
<dbReference type="InterPro" id="IPR007867">
    <property type="entry name" value="GMC_OxRtase_C"/>
</dbReference>
<feature type="domain" description="Glucose-methanol-choline oxidoreductase N-terminal" evidence="4">
    <location>
        <begin position="274"/>
        <end position="288"/>
    </location>
</feature>
<dbReference type="STRING" id="92696.A0A4R0RHN1"/>
<accession>A0A4R0RHN1</accession>
<proteinExistence type="inferred from homology"/>
<dbReference type="EMBL" id="RWJN01000127">
    <property type="protein sequence ID" value="TCD66632.1"/>
    <property type="molecule type" value="Genomic_DNA"/>
</dbReference>
<gene>
    <name evidence="5" type="ORF">EIP91_001099</name>
</gene>
<dbReference type="Gene3D" id="3.50.50.60">
    <property type="entry name" value="FAD/NAD(P)-binding domain"/>
    <property type="match status" value="1"/>
</dbReference>
<dbReference type="PROSITE" id="PS00624">
    <property type="entry name" value="GMC_OXRED_2"/>
    <property type="match status" value="1"/>
</dbReference>
<dbReference type="PANTHER" id="PTHR11552:SF78">
    <property type="entry name" value="GLUCOSE-METHANOL-CHOLINE OXIDOREDUCTASE N-TERMINAL DOMAIN-CONTAINING PROTEIN"/>
    <property type="match status" value="1"/>
</dbReference>
<protein>
    <recommendedName>
        <fullName evidence="4">Glucose-methanol-choline oxidoreductase N-terminal domain-containing protein</fullName>
    </recommendedName>
</protein>
<dbReference type="Proteomes" id="UP000292702">
    <property type="component" value="Unassembled WGS sequence"/>
</dbReference>
<organism evidence="5 6">
    <name type="scientific">Steccherinum ochraceum</name>
    <dbReference type="NCBI Taxonomy" id="92696"/>
    <lineage>
        <taxon>Eukaryota</taxon>
        <taxon>Fungi</taxon>
        <taxon>Dikarya</taxon>
        <taxon>Basidiomycota</taxon>
        <taxon>Agaricomycotina</taxon>
        <taxon>Agaricomycetes</taxon>
        <taxon>Polyporales</taxon>
        <taxon>Steccherinaceae</taxon>
        <taxon>Steccherinum</taxon>
    </lineage>
</organism>
<dbReference type="AlphaFoldDB" id="A0A4R0RHN1"/>
<dbReference type="Gene3D" id="3.30.560.10">
    <property type="entry name" value="Glucose Oxidase, domain 3"/>
    <property type="match status" value="1"/>
</dbReference>
<comment type="similarity">
    <text evidence="2">Belongs to the GMC oxidoreductase family.</text>
</comment>
<comment type="cofactor">
    <cofactor evidence="1 3">
        <name>FAD</name>
        <dbReference type="ChEBI" id="CHEBI:57692"/>
    </cofactor>
</comment>
<keyword evidence="3" id="KW-0274">FAD</keyword>
<dbReference type="OrthoDB" id="269227at2759"/>
<evidence type="ECO:0000313" key="6">
    <source>
        <dbReference type="Proteomes" id="UP000292702"/>
    </source>
</evidence>
<keyword evidence="6" id="KW-1185">Reference proteome</keyword>
<dbReference type="PANTHER" id="PTHR11552">
    <property type="entry name" value="GLUCOSE-METHANOL-CHOLINE GMC OXIDOREDUCTASE"/>
    <property type="match status" value="1"/>
</dbReference>
<evidence type="ECO:0000256" key="2">
    <source>
        <dbReference type="ARBA" id="ARBA00010790"/>
    </source>
</evidence>
<feature type="binding site" evidence="3">
    <location>
        <begin position="535"/>
        <end position="536"/>
    </location>
    <ligand>
        <name>FAD</name>
        <dbReference type="ChEBI" id="CHEBI:57692"/>
    </ligand>
</feature>
<name>A0A4R0RHN1_9APHY</name>
<dbReference type="InterPro" id="IPR000172">
    <property type="entry name" value="GMC_OxRdtase_N"/>
</dbReference>
<dbReference type="SUPFAM" id="SSF51905">
    <property type="entry name" value="FAD/NAD(P)-binding domain"/>
    <property type="match status" value="1"/>
</dbReference>